<sequence length="478" mass="50983">MAPKKAQKMSLNEFLGDSALGSWADEMDALPTAPSGRADDSRGGLSGRRDDYLSSRPDRSGPPREDLPLPTEPPYTAFIGNLPFDLTDGDLEDYFAGQATKSVKIIKDRDDRPKGFGYIEFAELDGLKEALAKSGTTLAGRTIRVSVAEPPKERAGFGGGFDDDAKFAGPWRREGPLPDVPERDGSRRRFEGAPGPGAREPPPSSVSDSISDWRSSQPTRRAAPPPDAGAEGAGFRRRGPGFRDEERATGPADTEEKWTIGGKFKPSAQEPPAGRFGGARRGDMGPPRDAQSPPEEDTWRKARPLSRNSTSPSNSTPPTPQLARRKLELLPRSNATSTVPSPLSSPNPSGAPAPRSNPFGAAKPVDVTAREQAVTERLEKDREAIHERVQQHAMSRTSSRTASQRPIPRSTPPASVVGSPKSPHAEPAAAPKAAGVAAVVRPSFSFAKAAAGKKSEAGEDEDGADVQEVTEKIDEVQI</sequence>
<dbReference type="GO" id="GO:0005730">
    <property type="term" value="C:nucleolus"/>
    <property type="evidence" value="ECO:0007669"/>
    <property type="project" value="TreeGrafter"/>
</dbReference>
<dbReference type="Pfam" id="PF00076">
    <property type="entry name" value="RRM_1"/>
    <property type="match status" value="1"/>
</dbReference>
<dbReference type="STRING" id="914234.M2Q8V2"/>
<dbReference type="PANTHER" id="PTHR23236">
    <property type="entry name" value="EUKARYOTIC TRANSLATION INITIATION FACTOR 4B/4H"/>
    <property type="match status" value="1"/>
</dbReference>
<dbReference type="InterPro" id="IPR012677">
    <property type="entry name" value="Nucleotide-bd_a/b_plait_sf"/>
</dbReference>
<dbReference type="Gene3D" id="3.30.70.330">
    <property type="match status" value="1"/>
</dbReference>
<dbReference type="AlphaFoldDB" id="M2Q8V2"/>
<evidence type="ECO:0000256" key="1">
    <source>
        <dbReference type="ARBA" id="ARBA00022884"/>
    </source>
</evidence>
<dbReference type="Proteomes" id="UP000016930">
    <property type="component" value="Unassembled WGS sequence"/>
</dbReference>
<evidence type="ECO:0000256" key="2">
    <source>
        <dbReference type="PROSITE-ProRule" id="PRU00176"/>
    </source>
</evidence>
<feature type="compositionally biased region" description="Polar residues" evidence="3">
    <location>
        <begin position="392"/>
        <end position="404"/>
    </location>
</feature>
<feature type="compositionally biased region" description="Basic and acidic residues" evidence="3">
    <location>
        <begin position="37"/>
        <end position="67"/>
    </location>
</feature>
<evidence type="ECO:0000259" key="4">
    <source>
        <dbReference type="PROSITE" id="PS50102"/>
    </source>
</evidence>
<keyword evidence="1 2" id="KW-0694">RNA-binding</keyword>
<evidence type="ECO:0000256" key="3">
    <source>
        <dbReference type="SAM" id="MobiDB-lite"/>
    </source>
</evidence>
<dbReference type="PROSITE" id="PS50102">
    <property type="entry name" value="RRM"/>
    <property type="match status" value="1"/>
</dbReference>
<dbReference type="SUPFAM" id="SSF54928">
    <property type="entry name" value="RNA-binding domain, RBD"/>
    <property type="match status" value="1"/>
</dbReference>
<dbReference type="InterPro" id="IPR035979">
    <property type="entry name" value="RBD_domain_sf"/>
</dbReference>
<feature type="compositionally biased region" description="Low complexity" evidence="3">
    <location>
        <begin position="425"/>
        <end position="452"/>
    </location>
</feature>
<protein>
    <recommendedName>
        <fullName evidence="4">RRM domain-containing protein</fullName>
    </recommendedName>
</protein>
<organism evidence="5 6">
    <name type="scientific">Ceriporiopsis subvermispora (strain B)</name>
    <name type="common">White-rot fungus</name>
    <name type="synonym">Gelatoporia subvermispora</name>
    <dbReference type="NCBI Taxonomy" id="914234"/>
    <lineage>
        <taxon>Eukaryota</taxon>
        <taxon>Fungi</taxon>
        <taxon>Dikarya</taxon>
        <taxon>Basidiomycota</taxon>
        <taxon>Agaricomycotina</taxon>
        <taxon>Agaricomycetes</taxon>
        <taxon>Polyporales</taxon>
        <taxon>Gelatoporiaceae</taxon>
        <taxon>Gelatoporia</taxon>
    </lineage>
</organism>
<feature type="compositionally biased region" description="Basic and acidic residues" evidence="3">
    <location>
        <begin position="469"/>
        <end position="478"/>
    </location>
</feature>
<accession>M2Q8V2</accession>
<evidence type="ECO:0000313" key="5">
    <source>
        <dbReference type="EMBL" id="EMD33293.1"/>
    </source>
</evidence>
<feature type="compositionally biased region" description="Basic and acidic residues" evidence="3">
    <location>
        <begin position="163"/>
        <end position="191"/>
    </location>
</feature>
<feature type="region of interest" description="Disordered" evidence="3">
    <location>
        <begin position="147"/>
        <end position="478"/>
    </location>
</feature>
<gene>
    <name evidence="5" type="ORF">CERSUDRAFT_117920</name>
</gene>
<feature type="region of interest" description="Disordered" evidence="3">
    <location>
        <begin position="26"/>
        <end position="74"/>
    </location>
</feature>
<feature type="compositionally biased region" description="Polar residues" evidence="3">
    <location>
        <begin position="333"/>
        <end position="342"/>
    </location>
</feature>
<keyword evidence="6" id="KW-1185">Reference proteome</keyword>
<dbReference type="HOGENOM" id="CLU_030044_1_0_1"/>
<evidence type="ECO:0000313" key="6">
    <source>
        <dbReference type="Proteomes" id="UP000016930"/>
    </source>
</evidence>
<proteinExistence type="predicted"/>
<dbReference type="InterPro" id="IPR000504">
    <property type="entry name" value="RRM_dom"/>
</dbReference>
<feature type="compositionally biased region" description="Basic and acidic residues" evidence="3">
    <location>
        <begin position="373"/>
        <end position="390"/>
    </location>
</feature>
<feature type="compositionally biased region" description="Low complexity" evidence="3">
    <location>
        <begin position="205"/>
        <end position="218"/>
    </location>
</feature>
<feature type="domain" description="RRM" evidence="4">
    <location>
        <begin position="75"/>
        <end position="150"/>
    </location>
</feature>
<feature type="compositionally biased region" description="Low complexity" evidence="3">
    <location>
        <begin position="305"/>
        <end position="314"/>
    </location>
</feature>
<dbReference type="OrthoDB" id="48651at2759"/>
<dbReference type="PANTHER" id="PTHR23236:SF11">
    <property type="entry name" value="EUKARYOTIC TRANSLATION INITIATION FACTOR 4H"/>
    <property type="match status" value="1"/>
</dbReference>
<reference evidence="5 6" key="1">
    <citation type="journal article" date="2012" name="Proc. Natl. Acad. Sci. U.S.A.">
        <title>Comparative genomics of Ceriporiopsis subvermispora and Phanerochaete chrysosporium provide insight into selective ligninolysis.</title>
        <authorList>
            <person name="Fernandez-Fueyo E."/>
            <person name="Ruiz-Duenas F.J."/>
            <person name="Ferreira P."/>
            <person name="Floudas D."/>
            <person name="Hibbett D.S."/>
            <person name="Canessa P."/>
            <person name="Larrondo L.F."/>
            <person name="James T.Y."/>
            <person name="Seelenfreund D."/>
            <person name="Lobos S."/>
            <person name="Polanco R."/>
            <person name="Tello M."/>
            <person name="Honda Y."/>
            <person name="Watanabe T."/>
            <person name="Watanabe T."/>
            <person name="Ryu J.S."/>
            <person name="Kubicek C.P."/>
            <person name="Schmoll M."/>
            <person name="Gaskell J."/>
            <person name="Hammel K.E."/>
            <person name="St John F.J."/>
            <person name="Vanden Wymelenberg A."/>
            <person name="Sabat G."/>
            <person name="Splinter BonDurant S."/>
            <person name="Syed K."/>
            <person name="Yadav J.S."/>
            <person name="Doddapaneni H."/>
            <person name="Subramanian V."/>
            <person name="Lavin J.L."/>
            <person name="Oguiza J.A."/>
            <person name="Perez G."/>
            <person name="Pisabarro A.G."/>
            <person name="Ramirez L."/>
            <person name="Santoyo F."/>
            <person name="Master E."/>
            <person name="Coutinho P.M."/>
            <person name="Henrissat B."/>
            <person name="Lombard V."/>
            <person name="Magnuson J.K."/>
            <person name="Kuees U."/>
            <person name="Hori C."/>
            <person name="Igarashi K."/>
            <person name="Samejima M."/>
            <person name="Held B.W."/>
            <person name="Barry K.W."/>
            <person name="LaButti K.M."/>
            <person name="Lapidus A."/>
            <person name="Lindquist E.A."/>
            <person name="Lucas S.M."/>
            <person name="Riley R."/>
            <person name="Salamov A.A."/>
            <person name="Hoffmeister D."/>
            <person name="Schwenk D."/>
            <person name="Hadar Y."/>
            <person name="Yarden O."/>
            <person name="de Vries R.P."/>
            <person name="Wiebenga A."/>
            <person name="Stenlid J."/>
            <person name="Eastwood D."/>
            <person name="Grigoriev I.V."/>
            <person name="Berka R.M."/>
            <person name="Blanchette R.A."/>
            <person name="Kersten P."/>
            <person name="Martinez A.T."/>
            <person name="Vicuna R."/>
            <person name="Cullen D."/>
        </authorList>
    </citation>
    <scope>NUCLEOTIDE SEQUENCE [LARGE SCALE GENOMIC DNA]</scope>
    <source>
        <strain evidence="5 6">B</strain>
    </source>
</reference>
<name>M2Q8V2_CERS8</name>
<dbReference type="SMART" id="SM00360">
    <property type="entry name" value="RRM"/>
    <property type="match status" value="1"/>
</dbReference>
<feature type="compositionally biased region" description="Basic and acidic residues" evidence="3">
    <location>
        <begin position="241"/>
        <end position="258"/>
    </location>
</feature>
<dbReference type="GO" id="GO:0003723">
    <property type="term" value="F:RNA binding"/>
    <property type="evidence" value="ECO:0007669"/>
    <property type="project" value="UniProtKB-UniRule"/>
</dbReference>
<dbReference type="EMBL" id="KB445806">
    <property type="protein sequence ID" value="EMD33293.1"/>
    <property type="molecule type" value="Genomic_DNA"/>
</dbReference>